<comment type="subcellular location">
    <subcellularLocation>
        <location evidence="1 6 7">Nucleus</location>
    </subcellularLocation>
</comment>
<dbReference type="PANTHER" id="PTHR24329">
    <property type="entry name" value="HOMEOBOX PROTEIN ARISTALESS"/>
    <property type="match status" value="1"/>
</dbReference>
<dbReference type="PROSITE" id="PS50803">
    <property type="entry name" value="OAR"/>
    <property type="match status" value="1"/>
</dbReference>
<feature type="compositionally biased region" description="Low complexity" evidence="8">
    <location>
        <begin position="70"/>
        <end position="81"/>
    </location>
</feature>
<dbReference type="GO" id="GO:0000977">
    <property type="term" value="F:RNA polymerase II transcription regulatory region sequence-specific DNA binding"/>
    <property type="evidence" value="ECO:0007669"/>
    <property type="project" value="TreeGrafter"/>
</dbReference>
<keyword evidence="12" id="KW-1185">Reference proteome</keyword>
<organism evidence="11 12">
    <name type="scientific">Artemia franciscana</name>
    <name type="common">Brine shrimp</name>
    <name type="synonym">Artemia sanfranciscana</name>
    <dbReference type="NCBI Taxonomy" id="6661"/>
    <lineage>
        <taxon>Eukaryota</taxon>
        <taxon>Metazoa</taxon>
        <taxon>Ecdysozoa</taxon>
        <taxon>Arthropoda</taxon>
        <taxon>Crustacea</taxon>
        <taxon>Branchiopoda</taxon>
        <taxon>Anostraca</taxon>
        <taxon>Artemiidae</taxon>
        <taxon>Artemia</taxon>
    </lineage>
</organism>
<dbReference type="Pfam" id="PF00046">
    <property type="entry name" value="Homeodomain"/>
    <property type="match status" value="1"/>
</dbReference>
<dbReference type="GO" id="GO:0005634">
    <property type="term" value="C:nucleus"/>
    <property type="evidence" value="ECO:0007669"/>
    <property type="project" value="UniProtKB-SubCell"/>
</dbReference>
<evidence type="ECO:0000256" key="6">
    <source>
        <dbReference type="PROSITE-ProRule" id="PRU00108"/>
    </source>
</evidence>
<evidence type="ECO:0000256" key="4">
    <source>
        <dbReference type="ARBA" id="ARBA00023155"/>
    </source>
</evidence>
<evidence type="ECO:0000256" key="1">
    <source>
        <dbReference type="ARBA" id="ARBA00004123"/>
    </source>
</evidence>
<dbReference type="Pfam" id="PF03826">
    <property type="entry name" value="OAR"/>
    <property type="match status" value="1"/>
</dbReference>
<dbReference type="InterPro" id="IPR003654">
    <property type="entry name" value="OAR_dom"/>
</dbReference>
<dbReference type="InterPro" id="IPR009057">
    <property type="entry name" value="Homeodomain-like_sf"/>
</dbReference>
<dbReference type="Gene3D" id="1.10.10.60">
    <property type="entry name" value="Homeodomain-like"/>
    <property type="match status" value="1"/>
</dbReference>
<evidence type="ECO:0000313" key="12">
    <source>
        <dbReference type="Proteomes" id="UP001187531"/>
    </source>
</evidence>
<feature type="DNA-binding region" description="Homeobox" evidence="6">
    <location>
        <begin position="132"/>
        <end position="191"/>
    </location>
</feature>
<feature type="region of interest" description="Disordered" evidence="8">
    <location>
        <begin position="66"/>
        <end position="95"/>
    </location>
</feature>
<dbReference type="PANTHER" id="PTHR24329:SF579">
    <property type="entry name" value="HOMEOBOX PROTEIN ARISTALESS"/>
    <property type="match status" value="1"/>
</dbReference>
<evidence type="ECO:0000256" key="3">
    <source>
        <dbReference type="ARBA" id="ARBA00023125"/>
    </source>
</evidence>
<proteinExistence type="predicted"/>
<feature type="region of interest" description="Disordered" evidence="8">
    <location>
        <begin position="190"/>
        <end position="226"/>
    </location>
</feature>
<evidence type="ECO:0000259" key="10">
    <source>
        <dbReference type="PROSITE" id="PS50803"/>
    </source>
</evidence>
<evidence type="ECO:0000256" key="5">
    <source>
        <dbReference type="ARBA" id="ARBA00023242"/>
    </source>
</evidence>
<accession>A0AA88HVF2</accession>
<comment type="caution">
    <text evidence="11">The sequence shown here is derived from an EMBL/GenBank/DDBJ whole genome shotgun (WGS) entry which is preliminary data.</text>
</comment>
<dbReference type="EMBL" id="JAVRJZ010000011">
    <property type="protein sequence ID" value="KAK2716959.1"/>
    <property type="molecule type" value="Genomic_DNA"/>
</dbReference>
<feature type="compositionally biased region" description="Low complexity" evidence="8">
    <location>
        <begin position="384"/>
        <end position="394"/>
    </location>
</feature>
<evidence type="ECO:0000259" key="9">
    <source>
        <dbReference type="PROSITE" id="PS50071"/>
    </source>
</evidence>
<dbReference type="PROSITE" id="PS00027">
    <property type="entry name" value="HOMEOBOX_1"/>
    <property type="match status" value="1"/>
</dbReference>
<evidence type="ECO:0000256" key="8">
    <source>
        <dbReference type="SAM" id="MobiDB-lite"/>
    </source>
</evidence>
<dbReference type="SUPFAM" id="SSF46689">
    <property type="entry name" value="Homeodomain-like"/>
    <property type="match status" value="1"/>
</dbReference>
<dbReference type="GO" id="GO:0000981">
    <property type="term" value="F:DNA-binding transcription factor activity, RNA polymerase II-specific"/>
    <property type="evidence" value="ECO:0007669"/>
    <property type="project" value="InterPro"/>
</dbReference>
<feature type="domain" description="Homeobox" evidence="9">
    <location>
        <begin position="130"/>
        <end position="190"/>
    </location>
</feature>
<feature type="compositionally biased region" description="Polar residues" evidence="8">
    <location>
        <begin position="213"/>
        <end position="226"/>
    </location>
</feature>
<dbReference type="AlphaFoldDB" id="A0AA88HVF2"/>
<feature type="domain" description="OAR" evidence="10">
    <location>
        <begin position="402"/>
        <end position="415"/>
    </location>
</feature>
<keyword evidence="4 6" id="KW-0371">Homeobox</keyword>
<keyword evidence="3 6" id="KW-0238">DNA-binding</keyword>
<evidence type="ECO:0000256" key="2">
    <source>
        <dbReference type="ARBA" id="ARBA00022473"/>
    </source>
</evidence>
<dbReference type="PROSITE" id="PS50071">
    <property type="entry name" value="HOMEOBOX_2"/>
    <property type="match status" value="1"/>
</dbReference>
<feature type="region of interest" description="Disordered" evidence="8">
    <location>
        <begin position="107"/>
        <end position="132"/>
    </location>
</feature>
<gene>
    <name evidence="11" type="ORF">QYM36_007190</name>
</gene>
<protein>
    <submittedName>
        <fullName evidence="11">Uncharacterized protein</fullName>
    </submittedName>
</protein>
<evidence type="ECO:0000313" key="11">
    <source>
        <dbReference type="EMBL" id="KAK2716959.1"/>
    </source>
</evidence>
<dbReference type="SMART" id="SM00389">
    <property type="entry name" value="HOX"/>
    <property type="match status" value="1"/>
</dbReference>
<dbReference type="FunFam" id="1.10.10.60:FF:000102">
    <property type="entry name" value="Aristaless related homeobox"/>
    <property type="match status" value="1"/>
</dbReference>
<name>A0AA88HVF2_ARTSF</name>
<dbReference type="InterPro" id="IPR000047">
    <property type="entry name" value="HTH_motif"/>
</dbReference>
<keyword evidence="2" id="KW-0217">Developmental protein</keyword>
<reference evidence="11" key="1">
    <citation type="submission" date="2023-07" db="EMBL/GenBank/DDBJ databases">
        <title>Chromosome-level genome assembly of Artemia franciscana.</title>
        <authorList>
            <person name="Jo E."/>
        </authorList>
    </citation>
    <scope>NUCLEOTIDE SEQUENCE</scope>
    <source>
        <tissue evidence="11">Whole body</tissue>
    </source>
</reference>
<dbReference type="PRINTS" id="PR00031">
    <property type="entry name" value="HTHREPRESSR"/>
</dbReference>
<dbReference type="InterPro" id="IPR001356">
    <property type="entry name" value="HD"/>
</dbReference>
<sequence length="427" mass="46727">MGMTSEILQCQTRCTQSGEDLIIGKPNIGIVSGQGPQPQINSRFGASTVKSIQGAKGMVTFSPGKDAEEAAASQSSNYQQSMMGNGDTYDKSASDDDDIDLEIEDRNNSIKQEGVAEAGSDCGEEIPQKRKQRRYRTTFTSYQLEELEKAFSRTHYPDVFTREELAMKIGLTEARIQVWFQNRRAKWRKQEKVGPQGHPYNPYQSGTPLGLNSFPSSSGTASNSHVPVSLTGGNPYSALQAPVSPFLQRKLVESSPLLRLPGSTGFQTSSNYLASTFLPPFLTPSLTALRDIPAAYRNPLLMTSLYTNPASFQSFLANFSTNPSKASENDYRALMSTLSTLNGLPFPQNMLPGTPINPYSSITTPSIPAGVPNMMPSPPNRTESQSSPVPSVSPDEIDRRSSSIAALRLKAREHELRLEMIRKQVAE</sequence>
<dbReference type="InterPro" id="IPR050649">
    <property type="entry name" value="Paired_Homeobox_TFs"/>
</dbReference>
<dbReference type="InterPro" id="IPR017970">
    <property type="entry name" value="Homeobox_CS"/>
</dbReference>
<feature type="region of interest" description="Disordered" evidence="8">
    <location>
        <begin position="368"/>
        <end position="402"/>
    </location>
</feature>
<keyword evidence="5 6" id="KW-0539">Nucleus</keyword>
<evidence type="ECO:0000256" key="7">
    <source>
        <dbReference type="RuleBase" id="RU000682"/>
    </source>
</evidence>
<dbReference type="Proteomes" id="UP001187531">
    <property type="component" value="Unassembled WGS sequence"/>
</dbReference>
<dbReference type="CDD" id="cd00086">
    <property type="entry name" value="homeodomain"/>
    <property type="match status" value="1"/>
</dbReference>